<dbReference type="EMBL" id="JACOAF010000020">
    <property type="protein sequence ID" value="MBC3539578.1"/>
    <property type="molecule type" value="Genomic_DNA"/>
</dbReference>
<protein>
    <submittedName>
        <fullName evidence="3">AIPR family protein</fullName>
    </submittedName>
</protein>
<comment type="caution">
    <text evidence="3">The sequence shown here is derived from an EMBL/GenBank/DDBJ whole genome shotgun (WGS) entry which is preliminary data.</text>
</comment>
<dbReference type="RefSeq" id="WP_186635506.1">
    <property type="nucleotide sequence ID" value="NZ_JACOAF010000020.1"/>
</dbReference>
<dbReference type="InterPro" id="IPR018891">
    <property type="entry name" value="AIPR_C"/>
</dbReference>
<evidence type="ECO:0000259" key="2">
    <source>
        <dbReference type="Pfam" id="PF22879"/>
    </source>
</evidence>
<feature type="domain" description="Abortive infection phage resistance protein N-terminal" evidence="2">
    <location>
        <begin position="38"/>
        <end position="192"/>
    </location>
</feature>
<dbReference type="Pfam" id="PF22879">
    <property type="entry name" value="AIPR_N"/>
    <property type="match status" value="1"/>
</dbReference>
<organism evidence="3 4">
    <name type="scientific">Rufibacter sediminis</name>
    <dbReference type="NCBI Taxonomy" id="2762756"/>
    <lineage>
        <taxon>Bacteria</taxon>
        <taxon>Pseudomonadati</taxon>
        <taxon>Bacteroidota</taxon>
        <taxon>Cytophagia</taxon>
        <taxon>Cytophagales</taxon>
        <taxon>Hymenobacteraceae</taxon>
        <taxon>Rufibacter</taxon>
    </lineage>
</organism>
<evidence type="ECO:0000259" key="1">
    <source>
        <dbReference type="Pfam" id="PF10592"/>
    </source>
</evidence>
<dbReference type="Proteomes" id="UP000659698">
    <property type="component" value="Unassembled WGS sequence"/>
</dbReference>
<gene>
    <name evidence="3" type="ORF">H7U12_07770</name>
</gene>
<reference evidence="3 4" key="1">
    <citation type="journal article" date="2019" name="Int. J. Syst. Evol. Microbiol.">
        <title>Rufibacter sediminis sp. nov., isolated from freshwater lake sediment.</title>
        <authorList>
            <person name="Qu J.H."/>
            <person name="Zhang L.J."/>
            <person name="Fu Y.H."/>
            <person name="Li H.F."/>
        </authorList>
    </citation>
    <scope>NUCLEOTIDE SEQUENCE [LARGE SCALE GENOMIC DNA]</scope>
    <source>
        <strain evidence="3 4">H-1</strain>
    </source>
</reference>
<dbReference type="Pfam" id="PF10592">
    <property type="entry name" value="AIPR"/>
    <property type="match status" value="1"/>
</dbReference>
<sequence length="821" mass="93698">MAETLENLELNKFCANVQQEIRATQLSEDDGGALEQIFTQYAIGLLADAGETENARACYDEKVNKAGSVQHKINGYALSDNYETLDLFITIFKGTDEPARAFKEEVDKAAKRITAFFRNAVYNTYVQEIEEASEIFDLAHTLSESKELKNNLVRVNVMILTDGVYPGETLQEQIISGYKIYSRVIDLNYLYNISEKAHVPIEIDFQADGYTIPCIFTPSDNEEYQSYLAIIPGAALVNIYERFGSRLLEQNVRSFLQFSGKINKGIRKTILEESHMFLAFNNGLAATAEEVQLVSSPDGYGQSIARVKDLQIVNGGQTTASIYHTWKKDKADISRIFVQVKLSVVKNKTNFTNVVARIAEYANTQNKISASDLSSNSENHIMLEKLSRTIWAPPIQGKTQQTRWFYERARGQYKNAILKEGFTQAKRKAFELKNPKVQVLTKEDIAKYVNSWQQVYEGKKLVVGPHFVVRGNQKNYVQFINYNFDSKPDNIYFEDAIAKAILFRAAEKVYGVKPNSIGDMRYITVPYTVAWLGYKLNYKLDLYKIWKAQGISEPLKEKLREIMVKMEAFIKKKAPGSLYGEYAKKEECWEAVKQQDFNLSLESLKYDLESDSKRSKRVRLTEEDTLQAEVIALQERLKSVHPKTWADIEEWGRATGKLSPYQRTMTTTISSAVLRKKLFSDTELSNGQKILDLAIEEAPELFLNMEEYSDETGTATKTLTAVTTDQLKEVVKWEKKHRKLSDPEYKFLVLLAEGKRPLSDRNLGFVSKIMNKVKRFGFGVAASEVGTAEDARWETSICYWSTVELPGYTYAAKKNAWWKRK</sequence>
<proteinExistence type="predicted"/>
<keyword evidence="4" id="KW-1185">Reference proteome</keyword>
<feature type="domain" description="Abortive phage infection protein C-terminal" evidence="1">
    <location>
        <begin position="248"/>
        <end position="573"/>
    </location>
</feature>
<evidence type="ECO:0000313" key="3">
    <source>
        <dbReference type="EMBL" id="MBC3539578.1"/>
    </source>
</evidence>
<dbReference type="InterPro" id="IPR055101">
    <property type="entry name" value="AIPR_N"/>
</dbReference>
<evidence type="ECO:0000313" key="4">
    <source>
        <dbReference type="Proteomes" id="UP000659698"/>
    </source>
</evidence>
<accession>A0ABR6VQV5</accession>
<name>A0ABR6VQV5_9BACT</name>